<evidence type="ECO:0000259" key="3">
    <source>
        <dbReference type="PROSITE" id="PS50015"/>
    </source>
</evidence>
<keyword evidence="2" id="KW-0732">Signal</keyword>
<keyword evidence="1" id="KW-1015">Disulfide bond</keyword>
<sequence length="114" mass="12987">MNSTVHVGLLAVLATSLTIQARQVKPANKAEWLCTPCHWCFDEVKKYLPEFDELTEELLDDAINIVCNRMQVPGIAHVCDMLLDDVIHDLYEYILTLDHFDVTLVCIHLDMCKG</sequence>
<dbReference type="Proteomes" id="UP000887566">
    <property type="component" value="Unplaced"/>
</dbReference>
<dbReference type="InterPro" id="IPR008139">
    <property type="entry name" value="SaposinB_dom"/>
</dbReference>
<feature type="signal peptide" evidence="2">
    <location>
        <begin position="1"/>
        <end position="21"/>
    </location>
</feature>
<evidence type="ECO:0000313" key="4">
    <source>
        <dbReference type="Proteomes" id="UP000887566"/>
    </source>
</evidence>
<proteinExistence type="predicted"/>
<dbReference type="SUPFAM" id="SSF47862">
    <property type="entry name" value="Saposin"/>
    <property type="match status" value="1"/>
</dbReference>
<dbReference type="InterPro" id="IPR011001">
    <property type="entry name" value="Saposin-like"/>
</dbReference>
<dbReference type="WBParaSite" id="PSAMB.scaffold2158size24952.g16612.t1">
    <property type="protein sequence ID" value="PSAMB.scaffold2158size24952.g16612.t1"/>
    <property type="gene ID" value="PSAMB.scaffold2158size24952.g16612"/>
</dbReference>
<dbReference type="PROSITE" id="PS50015">
    <property type="entry name" value="SAP_B"/>
    <property type="match status" value="1"/>
</dbReference>
<evidence type="ECO:0000256" key="2">
    <source>
        <dbReference type="SAM" id="SignalP"/>
    </source>
</evidence>
<accession>A0A914VLQ4</accession>
<protein>
    <submittedName>
        <fullName evidence="5">Saposin B-type domain-containing protein</fullName>
    </submittedName>
</protein>
<feature type="chain" id="PRO_5037111051" evidence="2">
    <location>
        <begin position="22"/>
        <end position="114"/>
    </location>
</feature>
<keyword evidence="4" id="KW-1185">Reference proteome</keyword>
<dbReference type="Gene3D" id="1.10.225.10">
    <property type="entry name" value="Saposin-like"/>
    <property type="match status" value="1"/>
</dbReference>
<evidence type="ECO:0000256" key="1">
    <source>
        <dbReference type="ARBA" id="ARBA00023157"/>
    </source>
</evidence>
<reference evidence="5" key="1">
    <citation type="submission" date="2022-11" db="UniProtKB">
        <authorList>
            <consortium name="WormBaseParasite"/>
        </authorList>
    </citation>
    <scope>IDENTIFICATION</scope>
</reference>
<feature type="domain" description="Saposin B-type" evidence="3">
    <location>
        <begin position="30"/>
        <end position="114"/>
    </location>
</feature>
<evidence type="ECO:0000313" key="5">
    <source>
        <dbReference type="WBParaSite" id="PSAMB.scaffold2158size24952.g16612.t1"/>
    </source>
</evidence>
<dbReference type="AlphaFoldDB" id="A0A914VLQ4"/>
<name>A0A914VLQ4_9BILA</name>
<organism evidence="4 5">
    <name type="scientific">Plectus sambesii</name>
    <dbReference type="NCBI Taxonomy" id="2011161"/>
    <lineage>
        <taxon>Eukaryota</taxon>
        <taxon>Metazoa</taxon>
        <taxon>Ecdysozoa</taxon>
        <taxon>Nematoda</taxon>
        <taxon>Chromadorea</taxon>
        <taxon>Plectida</taxon>
        <taxon>Plectina</taxon>
        <taxon>Plectoidea</taxon>
        <taxon>Plectidae</taxon>
        <taxon>Plectus</taxon>
    </lineage>
</organism>